<dbReference type="EMBL" id="BEZZ01129388">
    <property type="protein sequence ID" value="GCC44055.1"/>
    <property type="molecule type" value="Genomic_DNA"/>
</dbReference>
<feature type="domain" description="FUZ/MON1/HPS1 second Longin" evidence="3">
    <location>
        <begin position="99"/>
        <end position="201"/>
    </location>
</feature>
<dbReference type="GO" id="GO:0016192">
    <property type="term" value="P:vesicle-mediated transport"/>
    <property type="evidence" value="ECO:0007669"/>
    <property type="project" value="InterPro"/>
</dbReference>
<accession>A0A401TN41</accession>
<evidence type="ECO:0000259" key="2">
    <source>
        <dbReference type="Pfam" id="PF19036"/>
    </source>
</evidence>
<dbReference type="Proteomes" id="UP000287033">
    <property type="component" value="Unassembled WGS sequence"/>
</dbReference>
<dbReference type="OMA" id="LRASENW"/>
<dbReference type="Pfam" id="PF19036">
    <property type="entry name" value="Fuz_longin_1"/>
    <property type="match status" value="1"/>
</dbReference>
<dbReference type="InterPro" id="IPR043971">
    <property type="entry name" value="FUZ/MON1/HPS1_longin_2"/>
</dbReference>
<evidence type="ECO:0000313" key="4">
    <source>
        <dbReference type="EMBL" id="GCC44055.1"/>
    </source>
</evidence>
<dbReference type="OrthoDB" id="272411at2759"/>
<comment type="function">
    <text evidence="1">Plays an important role in membrane trafficking through the secretory apparatus.</text>
</comment>
<dbReference type="AlphaFoldDB" id="A0A401TN41"/>
<evidence type="ECO:0000259" key="3">
    <source>
        <dbReference type="Pfam" id="PF19037"/>
    </source>
</evidence>
<dbReference type="InterPro" id="IPR043972">
    <property type="entry name" value="FUZ/MON1/HPS1_longin_1"/>
</dbReference>
<evidence type="ECO:0000313" key="5">
    <source>
        <dbReference type="Proteomes" id="UP000287033"/>
    </source>
</evidence>
<name>A0A401TN41_CHIPU</name>
<reference evidence="4 5" key="1">
    <citation type="journal article" date="2018" name="Nat. Ecol. Evol.">
        <title>Shark genomes provide insights into elasmobranch evolution and the origin of vertebrates.</title>
        <authorList>
            <person name="Hara Y"/>
            <person name="Yamaguchi K"/>
            <person name="Onimaru K"/>
            <person name="Kadota M"/>
            <person name="Koyanagi M"/>
            <person name="Keeley SD"/>
            <person name="Tatsumi K"/>
            <person name="Tanaka K"/>
            <person name="Motone F"/>
            <person name="Kageyama Y"/>
            <person name="Nozu R"/>
            <person name="Adachi N"/>
            <person name="Nishimura O"/>
            <person name="Nakagawa R"/>
            <person name="Tanegashima C"/>
            <person name="Kiyatake I"/>
            <person name="Matsumoto R"/>
            <person name="Murakumo K"/>
            <person name="Nishida K"/>
            <person name="Terakita A"/>
            <person name="Kuratani S"/>
            <person name="Sato K"/>
            <person name="Hyodo S Kuraku.S."/>
        </authorList>
    </citation>
    <scope>NUCLEOTIDE SEQUENCE [LARGE SCALE GENOMIC DNA]</scope>
</reference>
<comment type="caution">
    <text evidence="4">The sequence shown here is derived from an EMBL/GenBank/DDBJ whole genome shotgun (WGS) entry which is preliminary data.</text>
</comment>
<dbReference type="GO" id="GO:0006623">
    <property type="term" value="P:protein targeting to vacuole"/>
    <property type="evidence" value="ECO:0007669"/>
    <property type="project" value="UniProtKB-UniRule"/>
</dbReference>
<dbReference type="InterPro" id="IPR004353">
    <property type="entry name" value="Mon1"/>
</dbReference>
<dbReference type="PANTHER" id="PTHR13027:SF13">
    <property type="entry name" value="VACUOLAR FUSION PROTEIN MON1 HOMOLOG B"/>
    <property type="match status" value="1"/>
</dbReference>
<evidence type="ECO:0000256" key="1">
    <source>
        <dbReference type="RuleBase" id="RU367048"/>
    </source>
</evidence>
<organism evidence="4 5">
    <name type="scientific">Chiloscyllium punctatum</name>
    <name type="common">Brownbanded bambooshark</name>
    <name type="synonym">Hemiscyllium punctatum</name>
    <dbReference type="NCBI Taxonomy" id="137246"/>
    <lineage>
        <taxon>Eukaryota</taxon>
        <taxon>Metazoa</taxon>
        <taxon>Chordata</taxon>
        <taxon>Craniata</taxon>
        <taxon>Vertebrata</taxon>
        <taxon>Chondrichthyes</taxon>
        <taxon>Elasmobranchii</taxon>
        <taxon>Galeomorphii</taxon>
        <taxon>Galeoidea</taxon>
        <taxon>Orectolobiformes</taxon>
        <taxon>Hemiscylliidae</taxon>
        <taxon>Chiloscyllium</taxon>
    </lineage>
</organism>
<dbReference type="PRINTS" id="PR01546">
    <property type="entry name" value="YEAST73DUF"/>
</dbReference>
<feature type="non-terminal residue" evidence="4">
    <location>
        <position position="1"/>
    </location>
</feature>
<dbReference type="Pfam" id="PF19037">
    <property type="entry name" value="Fuz_longin_2"/>
    <property type="match status" value="1"/>
</dbReference>
<dbReference type="PANTHER" id="PTHR13027">
    <property type="entry name" value="SAND PROTEIN-RELATED"/>
    <property type="match status" value="1"/>
</dbReference>
<comment type="similarity">
    <text evidence="1">Belongs to the MON1/SAND family.</text>
</comment>
<keyword evidence="5" id="KW-1185">Reference proteome</keyword>
<protein>
    <recommendedName>
        <fullName evidence="1">Vacuolar fusion protein MON1 homolog</fullName>
    </recommendedName>
</protein>
<gene>
    <name evidence="4" type="ORF">chiPu_0028336</name>
</gene>
<proteinExistence type="inferred from homology"/>
<dbReference type="STRING" id="137246.A0A401TN41"/>
<feature type="domain" description="FUZ/MON1/HPS1 first Longin" evidence="2">
    <location>
        <begin position="1"/>
        <end position="60"/>
    </location>
</feature>
<dbReference type="GO" id="GO:0035658">
    <property type="term" value="C:Mon1-Ccz1 complex"/>
    <property type="evidence" value="ECO:0007669"/>
    <property type="project" value="TreeGrafter"/>
</dbReference>
<sequence>LVSVSRGRQSPEQLRRELSFVYWQIVSLLTRATVARIFQRKKNYDLRRLLAGSERLLDNLLGRLETDPGLLLGAVRCLPLAPGLREAVTQLLLRCVTANLVFSILLARGRLVSIVQERALLEEARLGPADLHLLFNLLGGSGAPPQAGEVWTPVCLPGLCPDGYFYAYASSLEAPGAGLRLLLVSTDRGAFYSVAACKRRIEEGLKAQGLLAGLQAALRTPSGTGSSRLSLPDLRHFLYRPLDVAGNPRHLAQYAR</sequence>